<sequence length="423" mass="45832">MVRRIYLRASNGRVCPYDLNCAQLAFHTSPPGLHQVVPDHGSFFSLCRVSKTDQLAHLVNDLLSREPSTAKRRLCLTKPKFQQIGPSGVCVSKSSSTTTSTMTAFALASGSLPVAGHTLSPDTGCWMSQPVATSSITIPKFDFENLSTTSTENVTVPRQNALNPNGNVVGGSTAVSLDAQGRPTAFQCGIYSTAFNLLSIVNQCLISHSLPDVQSISLTHLKDYLSVVLSSDRESKLITAFERALDGLPDGPRIQSPSAKVLHSLMHGMNYHLGLSESSKLLRNWAVSRLEDCESYWLFRRGMATHTAVNILCGQVLFNQTPLAPSQLVIDLRSAVLQHIGTHFLGPTSGDSPMAFSSPAYAQLFATVMGYEQWSPAATELDLDTLVADLSKFLSLLHYPDYGPASSRKRSSVFQNIPDLTGS</sequence>
<reference evidence="1 2" key="1">
    <citation type="submission" date="2024-11" db="EMBL/GenBank/DDBJ databases">
        <title>Adaptive evolution of stress response genes in parasites aligns with host niche diversity.</title>
        <authorList>
            <person name="Hahn C."/>
            <person name="Resl P."/>
        </authorList>
    </citation>
    <scope>NUCLEOTIDE SEQUENCE [LARGE SCALE GENOMIC DNA]</scope>
    <source>
        <strain evidence="1">EGGRZ-B1_66</strain>
        <tissue evidence="1">Body</tissue>
    </source>
</reference>
<gene>
    <name evidence="1" type="ORF">Ciccas_002785</name>
</gene>
<comment type="caution">
    <text evidence="1">The sequence shown here is derived from an EMBL/GenBank/DDBJ whole genome shotgun (WGS) entry which is preliminary data.</text>
</comment>
<evidence type="ECO:0000313" key="2">
    <source>
        <dbReference type="Proteomes" id="UP001626550"/>
    </source>
</evidence>
<name>A0ABD2QG87_9PLAT</name>
<protein>
    <submittedName>
        <fullName evidence="1">Uncharacterized protein</fullName>
    </submittedName>
</protein>
<dbReference type="EMBL" id="JBJKFK010000231">
    <property type="protein sequence ID" value="KAL3318549.1"/>
    <property type="molecule type" value="Genomic_DNA"/>
</dbReference>
<keyword evidence="2" id="KW-1185">Reference proteome</keyword>
<accession>A0ABD2QG87</accession>
<dbReference type="AlphaFoldDB" id="A0ABD2QG87"/>
<dbReference type="Proteomes" id="UP001626550">
    <property type="component" value="Unassembled WGS sequence"/>
</dbReference>
<organism evidence="1 2">
    <name type="scientific">Cichlidogyrus casuarinus</name>
    <dbReference type="NCBI Taxonomy" id="1844966"/>
    <lineage>
        <taxon>Eukaryota</taxon>
        <taxon>Metazoa</taxon>
        <taxon>Spiralia</taxon>
        <taxon>Lophotrochozoa</taxon>
        <taxon>Platyhelminthes</taxon>
        <taxon>Monogenea</taxon>
        <taxon>Monopisthocotylea</taxon>
        <taxon>Dactylogyridea</taxon>
        <taxon>Ancyrocephalidae</taxon>
        <taxon>Cichlidogyrus</taxon>
    </lineage>
</organism>
<proteinExistence type="predicted"/>
<evidence type="ECO:0000313" key="1">
    <source>
        <dbReference type="EMBL" id="KAL3318549.1"/>
    </source>
</evidence>